<keyword evidence="2" id="KW-1185">Reference proteome</keyword>
<name>A0ABM7RJ61_9BACT</name>
<dbReference type="Proteomes" id="UP001374893">
    <property type="component" value="Chromosome"/>
</dbReference>
<dbReference type="EMBL" id="AP024702">
    <property type="protein sequence ID" value="BCX49882.1"/>
    <property type="molecule type" value="Genomic_DNA"/>
</dbReference>
<dbReference type="SUPFAM" id="SSF52540">
    <property type="entry name" value="P-loop containing nucleoside triphosphate hydrolases"/>
    <property type="match status" value="1"/>
</dbReference>
<gene>
    <name evidence="1" type="ORF">HAHE_37900</name>
</gene>
<dbReference type="InterPro" id="IPR005331">
    <property type="entry name" value="Sulfotransferase"/>
</dbReference>
<sequence length="204" mass="23770">MISLRHRFLFVHIPKTAGNSIQNILKDYSEDRIVASGNQDGVERFEVRSEGRSLEKHSTLAEYYSELGAEVADGLFKFAVVRNPWDRLISFYFSPHRRETSWSPRKFRKFVEHDVRPLTSYFELENNRGASPFENVDALIRFENLGAEFDEVCEKIGIPKAELPVRNRSDRGRPNEYYDADLSKWVGERFAEEIEFFGWTPPVA</sequence>
<dbReference type="InterPro" id="IPR027417">
    <property type="entry name" value="P-loop_NTPase"/>
</dbReference>
<protein>
    <submittedName>
        <fullName evidence="1">Pullulanase pulA</fullName>
    </submittedName>
</protein>
<dbReference type="RefSeq" id="WP_338686690.1">
    <property type="nucleotide sequence ID" value="NZ_AP024702.1"/>
</dbReference>
<evidence type="ECO:0000313" key="2">
    <source>
        <dbReference type="Proteomes" id="UP001374893"/>
    </source>
</evidence>
<evidence type="ECO:0000313" key="1">
    <source>
        <dbReference type="EMBL" id="BCX49882.1"/>
    </source>
</evidence>
<dbReference type="Pfam" id="PF03567">
    <property type="entry name" value="Sulfotransfer_2"/>
    <property type="match status" value="1"/>
</dbReference>
<organism evidence="1 2">
    <name type="scientific">Haloferula helveola</name>
    <dbReference type="NCBI Taxonomy" id="490095"/>
    <lineage>
        <taxon>Bacteria</taxon>
        <taxon>Pseudomonadati</taxon>
        <taxon>Verrucomicrobiota</taxon>
        <taxon>Verrucomicrobiia</taxon>
        <taxon>Verrucomicrobiales</taxon>
        <taxon>Verrucomicrobiaceae</taxon>
        <taxon>Haloferula</taxon>
    </lineage>
</organism>
<reference evidence="1 2" key="1">
    <citation type="submission" date="2021-06" db="EMBL/GenBank/DDBJ databases">
        <title>Complete genome of Haloferula helveola possessing various polysaccharide degrading enzymes.</title>
        <authorList>
            <person name="Takami H."/>
            <person name="Huang C."/>
            <person name="Hamasaki K."/>
        </authorList>
    </citation>
    <scope>NUCLEOTIDE SEQUENCE [LARGE SCALE GENOMIC DNA]</scope>
    <source>
        <strain evidence="1 2">CN-1</strain>
    </source>
</reference>
<proteinExistence type="predicted"/>
<dbReference type="Gene3D" id="3.40.50.300">
    <property type="entry name" value="P-loop containing nucleotide triphosphate hydrolases"/>
    <property type="match status" value="1"/>
</dbReference>
<accession>A0ABM7RJ61</accession>